<proteinExistence type="predicted"/>
<evidence type="ECO:0000313" key="2">
    <source>
        <dbReference type="EMBL" id="GFA53257.1"/>
    </source>
</evidence>
<sequence>MSTRSSARNLFPPFDNPELTIQIRSCVDHTLLNDFEMATDENGDPPVPDLRTIEELCQPTWNNRGGPIAPIAIQATNFGLKNDMIQQVQNSCQFHGLSGDDANKHLDKFLHVTHSIKVNGVTDDALRLYLFPHSLTHYATAWFDRMPRNSINTFEQMAKMFLGKYFPPSMVTKLRNKITNFRQRGTFMKRRPKECCDLIENMTTHHNDWDTSAERSESSSSITSFFDPEIVALKAKIVEINKNLMKPPLAKLRTYMLREPIKVVILTNLKTNMTSLTNSNLELKNVFGQFMKINTASSSGSETLPSNTITNPMEDLKGITTRSGNAYKGPMIPTTSSSPPQVVERETEVTKDTVPPTNNGSTKDIQPPVVQIETLISNFEPIVALVVKPIEAACSMVLLKKLSEKLGDPSKFLIPCDFSGMDEYLALADHGASINLMPLSVLNKLSLPELSLTCMTLELVDRSISRKLTLRVGQEAVTFNLDQTSRYSANYDVMSVNRIDLIDVACEEYSQ</sequence>
<dbReference type="EMBL" id="BKCJ010440636">
    <property type="protein sequence ID" value="GFA53257.1"/>
    <property type="molecule type" value="Genomic_DNA"/>
</dbReference>
<organism evidence="2">
    <name type="scientific">Tanacetum cinerariifolium</name>
    <name type="common">Dalmatian daisy</name>
    <name type="synonym">Chrysanthemum cinerariifolium</name>
    <dbReference type="NCBI Taxonomy" id="118510"/>
    <lineage>
        <taxon>Eukaryota</taxon>
        <taxon>Viridiplantae</taxon>
        <taxon>Streptophyta</taxon>
        <taxon>Embryophyta</taxon>
        <taxon>Tracheophyta</taxon>
        <taxon>Spermatophyta</taxon>
        <taxon>Magnoliopsida</taxon>
        <taxon>eudicotyledons</taxon>
        <taxon>Gunneridae</taxon>
        <taxon>Pentapetalae</taxon>
        <taxon>asterids</taxon>
        <taxon>campanulids</taxon>
        <taxon>Asterales</taxon>
        <taxon>Asteraceae</taxon>
        <taxon>Asteroideae</taxon>
        <taxon>Anthemideae</taxon>
        <taxon>Anthemidinae</taxon>
        <taxon>Tanacetum</taxon>
    </lineage>
</organism>
<evidence type="ECO:0000259" key="1">
    <source>
        <dbReference type="Pfam" id="PF03732"/>
    </source>
</evidence>
<dbReference type="InterPro" id="IPR005162">
    <property type="entry name" value="Retrotrans_gag_dom"/>
</dbReference>
<dbReference type="Pfam" id="PF03732">
    <property type="entry name" value="Retrotrans_gag"/>
    <property type="match status" value="1"/>
</dbReference>
<keyword evidence="2" id="KW-0695">RNA-directed DNA polymerase</keyword>
<reference evidence="2" key="1">
    <citation type="journal article" date="2019" name="Sci. Rep.">
        <title>Draft genome of Tanacetum cinerariifolium, the natural source of mosquito coil.</title>
        <authorList>
            <person name="Yamashiro T."/>
            <person name="Shiraishi A."/>
            <person name="Satake H."/>
            <person name="Nakayama K."/>
        </authorList>
    </citation>
    <scope>NUCLEOTIDE SEQUENCE</scope>
</reference>
<feature type="non-terminal residue" evidence="2">
    <location>
        <position position="511"/>
    </location>
</feature>
<accession>A0A699JR50</accession>
<dbReference type="Gene3D" id="2.40.70.10">
    <property type="entry name" value="Acid Proteases"/>
    <property type="match status" value="1"/>
</dbReference>
<dbReference type="AlphaFoldDB" id="A0A699JR50"/>
<feature type="domain" description="Retrotransposon gag" evidence="1">
    <location>
        <begin position="130"/>
        <end position="186"/>
    </location>
</feature>
<keyword evidence="2" id="KW-0808">Transferase</keyword>
<name>A0A699JR50_TANCI</name>
<dbReference type="GO" id="GO:0003964">
    <property type="term" value="F:RNA-directed DNA polymerase activity"/>
    <property type="evidence" value="ECO:0007669"/>
    <property type="project" value="UniProtKB-KW"/>
</dbReference>
<protein>
    <submittedName>
        <fullName evidence="2">Reverse transcriptase domain-containing protein</fullName>
    </submittedName>
</protein>
<dbReference type="InterPro" id="IPR021109">
    <property type="entry name" value="Peptidase_aspartic_dom_sf"/>
</dbReference>
<keyword evidence="2" id="KW-0548">Nucleotidyltransferase</keyword>
<gene>
    <name evidence="2" type="ORF">Tci_625229</name>
</gene>
<dbReference type="PANTHER" id="PTHR33067:SF35">
    <property type="entry name" value="ASPARTIC PEPTIDASE DDI1-TYPE DOMAIN-CONTAINING PROTEIN"/>
    <property type="match status" value="1"/>
</dbReference>
<comment type="caution">
    <text evidence="2">The sequence shown here is derived from an EMBL/GenBank/DDBJ whole genome shotgun (WGS) entry which is preliminary data.</text>
</comment>
<dbReference type="PANTHER" id="PTHR33067">
    <property type="entry name" value="RNA-DIRECTED DNA POLYMERASE-RELATED"/>
    <property type="match status" value="1"/>
</dbReference>